<dbReference type="Pfam" id="PF24883">
    <property type="entry name" value="NPHP3_N"/>
    <property type="match status" value="1"/>
</dbReference>
<dbReference type="PANTHER" id="PTHR10039:SF14">
    <property type="entry name" value="NACHT DOMAIN-CONTAINING PROTEIN"/>
    <property type="match status" value="1"/>
</dbReference>
<evidence type="ECO:0000259" key="2">
    <source>
        <dbReference type="Pfam" id="PF24883"/>
    </source>
</evidence>
<evidence type="ECO:0000313" key="4">
    <source>
        <dbReference type="Proteomes" id="UP000775547"/>
    </source>
</evidence>
<proteinExistence type="predicted"/>
<accession>A0A9P7FVF1</accession>
<reference evidence="3" key="1">
    <citation type="submission" date="2020-07" db="EMBL/GenBank/DDBJ databases">
        <authorList>
            <person name="Nieuwenhuis M."/>
            <person name="Van De Peppel L.J.J."/>
        </authorList>
    </citation>
    <scope>NUCLEOTIDE SEQUENCE</scope>
    <source>
        <strain evidence="3">AP01</strain>
        <tissue evidence="3">Mycelium</tissue>
    </source>
</reference>
<gene>
    <name evidence="3" type="ORF">DXG03_004313</name>
</gene>
<feature type="domain" description="Nephrocystin 3-like N-terminal" evidence="2">
    <location>
        <begin position="2"/>
        <end position="95"/>
    </location>
</feature>
<evidence type="ECO:0000313" key="3">
    <source>
        <dbReference type="EMBL" id="KAG5637819.1"/>
    </source>
</evidence>
<comment type="caution">
    <text evidence="3">The sequence shown here is derived from an EMBL/GenBank/DDBJ whole genome shotgun (WGS) entry which is preliminary data.</text>
</comment>
<dbReference type="PANTHER" id="PTHR10039">
    <property type="entry name" value="AMELOGENIN"/>
    <property type="match status" value="1"/>
</dbReference>
<reference evidence="3" key="2">
    <citation type="submission" date="2021-10" db="EMBL/GenBank/DDBJ databases">
        <title>Phylogenomics reveals ancestral predisposition of the termite-cultivated fungus Termitomyces towards a domesticated lifestyle.</title>
        <authorList>
            <person name="Auxier B."/>
            <person name="Grum-Grzhimaylo A."/>
            <person name="Cardenas M.E."/>
            <person name="Lodge J.D."/>
            <person name="Laessoe T."/>
            <person name="Pedersen O."/>
            <person name="Smith M.E."/>
            <person name="Kuyper T.W."/>
            <person name="Franco-Molano E.A."/>
            <person name="Baroni T.J."/>
            <person name="Aanen D.K."/>
        </authorList>
    </citation>
    <scope>NUCLEOTIDE SEQUENCE</scope>
    <source>
        <strain evidence="3">AP01</strain>
        <tissue evidence="3">Mycelium</tissue>
    </source>
</reference>
<dbReference type="EMBL" id="JABCKV010002581">
    <property type="protein sequence ID" value="KAG5637819.1"/>
    <property type="molecule type" value="Genomic_DNA"/>
</dbReference>
<dbReference type="AlphaFoldDB" id="A0A9P7FVF1"/>
<name>A0A9P7FVF1_9AGAR</name>
<dbReference type="Proteomes" id="UP000775547">
    <property type="component" value="Unassembled WGS sequence"/>
</dbReference>
<organism evidence="3 4">
    <name type="scientific">Asterophora parasitica</name>
    <dbReference type="NCBI Taxonomy" id="117018"/>
    <lineage>
        <taxon>Eukaryota</taxon>
        <taxon>Fungi</taxon>
        <taxon>Dikarya</taxon>
        <taxon>Basidiomycota</taxon>
        <taxon>Agaricomycotina</taxon>
        <taxon>Agaricomycetes</taxon>
        <taxon>Agaricomycetidae</taxon>
        <taxon>Agaricales</taxon>
        <taxon>Tricholomatineae</taxon>
        <taxon>Lyophyllaceae</taxon>
        <taxon>Asterophora</taxon>
    </lineage>
</organism>
<keyword evidence="1" id="KW-0677">Repeat</keyword>
<dbReference type="OrthoDB" id="4760524at2759"/>
<evidence type="ECO:0000256" key="1">
    <source>
        <dbReference type="ARBA" id="ARBA00022737"/>
    </source>
</evidence>
<protein>
    <recommendedName>
        <fullName evidence="2">Nephrocystin 3-like N-terminal domain-containing protein</fullName>
    </recommendedName>
</protein>
<keyword evidence="4" id="KW-1185">Reference proteome</keyword>
<sequence>MMFPTLSYQLAYRYPDFRTLLVEKLRENPSIARESFETQLTTLLIEPLKATKHSMVIVIDALDECRETKSTSTILSMLYRHVDSIPSVKWLITSRPEPAIRKGFRLDPDQLITDIMVLHDVDSHEVDKDIELYLRTRLQEASKDRSDTNLPTPWPTDDDIHALTAKAGQLFVFAATAVAYVLSTIHQPAKRLVTLINMDSSDGVKGIDLLYTKVLETGYSSMDMDMDDYALLRKVLASIVLAFNPLSREDLSLLLEVQADEIASILRPLHSVLKIPSDPTVPIGIHHRSFTDYLSSSKRCRNANFFVDPE</sequence>
<dbReference type="InterPro" id="IPR056884">
    <property type="entry name" value="NPHP3-like_N"/>
</dbReference>
<feature type="non-terminal residue" evidence="3">
    <location>
        <position position="310"/>
    </location>
</feature>